<dbReference type="CDD" id="cd00093">
    <property type="entry name" value="HTH_XRE"/>
    <property type="match status" value="1"/>
</dbReference>
<evidence type="ECO:0000313" key="2">
    <source>
        <dbReference type="EMBL" id="KXB33134.1"/>
    </source>
</evidence>
<dbReference type="SUPFAM" id="SSF47413">
    <property type="entry name" value="lambda repressor-like DNA-binding domains"/>
    <property type="match status" value="1"/>
</dbReference>
<dbReference type="OrthoDB" id="2230123at2"/>
<dbReference type="EMBL" id="LSCQ01000103">
    <property type="protein sequence ID" value="KXB33134.1"/>
    <property type="molecule type" value="Genomic_DNA"/>
</dbReference>
<reference evidence="2 3" key="1">
    <citation type="submission" date="2016-01" db="EMBL/GenBank/DDBJ databases">
        <authorList>
            <person name="Oliw E.H."/>
        </authorList>
    </citation>
    <scope>NUCLEOTIDE SEQUENCE [LARGE SCALE GENOMIC DNA]</scope>
    <source>
        <strain evidence="2 3">KA00635</strain>
    </source>
</reference>
<evidence type="ECO:0000259" key="1">
    <source>
        <dbReference type="PROSITE" id="PS50943"/>
    </source>
</evidence>
<organism evidence="2 3">
    <name type="scientific">Aerococcus christensenii</name>
    <dbReference type="NCBI Taxonomy" id="87541"/>
    <lineage>
        <taxon>Bacteria</taxon>
        <taxon>Bacillati</taxon>
        <taxon>Bacillota</taxon>
        <taxon>Bacilli</taxon>
        <taxon>Lactobacillales</taxon>
        <taxon>Aerococcaceae</taxon>
        <taxon>Aerococcus</taxon>
    </lineage>
</organism>
<feature type="domain" description="HTH cro/C1-type" evidence="1">
    <location>
        <begin position="4"/>
        <end position="29"/>
    </location>
</feature>
<dbReference type="InterPro" id="IPR010982">
    <property type="entry name" value="Lambda_DNA-bd_dom_sf"/>
</dbReference>
<accession>A0A133XQC6</accession>
<gene>
    <name evidence="2" type="ORF">HMPREF3187_01777</name>
</gene>
<dbReference type="GO" id="GO:0003677">
    <property type="term" value="F:DNA binding"/>
    <property type="evidence" value="ECO:0007669"/>
    <property type="project" value="InterPro"/>
</dbReference>
<dbReference type="AlphaFoldDB" id="A0A133XQC6"/>
<name>A0A133XQC6_9LACT</name>
<protein>
    <submittedName>
        <fullName evidence="2">Toxin-antitoxin system, antitoxin component, Xre family</fullName>
    </submittedName>
</protein>
<dbReference type="RefSeq" id="WP_060937384.1">
    <property type="nucleotide sequence ID" value="NZ_KQ959338.1"/>
</dbReference>
<dbReference type="Proteomes" id="UP000070422">
    <property type="component" value="Unassembled WGS sequence"/>
</dbReference>
<dbReference type="PROSITE" id="PS50943">
    <property type="entry name" value="HTH_CROC1"/>
    <property type="match status" value="1"/>
</dbReference>
<proteinExistence type="predicted"/>
<dbReference type="Gene3D" id="1.10.260.40">
    <property type="entry name" value="lambda repressor-like DNA-binding domains"/>
    <property type="match status" value="1"/>
</dbReference>
<dbReference type="InterPro" id="IPR001387">
    <property type="entry name" value="Cro/C1-type_HTH"/>
</dbReference>
<evidence type="ECO:0000313" key="3">
    <source>
        <dbReference type="Proteomes" id="UP000070422"/>
    </source>
</evidence>
<comment type="caution">
    <text evidence="2">The sequence shown here is derived from an EMBL/GenBank/DDBJ whole genome shotgun (WGS) entry which is preliminary data.</text>
</comment>
<sequence>MQMVKPMRKFMGLTQSDMAKKLNISRQSYYLKENEKTPFTDKEKTVIKKTFNVAFPNATIDDIFFSTNVSKVEIY</sequence>
<dbReference type="PATRIC" id="fig|87541.4.peg.1757"/>